<dbReference type="EMBL" id="JACVVK020000343">
    <property type="protein sequence ID" value="KAK7477714.1"/>
    <property type="molecule type" value="Genomic_DNA"/>
</dbReference>
<keyword evidence="2" id="KW-1185">Reference proteome</keyword>
<name>A0ABD0JSV8_9CAEN</name>
<evidence type="ECO:0000313" key="1">
    <source>
        <dbReference type="EMBL" id="KAK7477714.1"/>
    </source>
</evidence>
<organism evidence="1 2">
    <name type="scientific">Batillaria attramentaria</name>
    <dbReference type="NCBI Taxonomy" id="370345"/>
    <lineage>
        <taxon>Eukaryota</taxon>
        <taxon>Metazoa</taxon>
        <taxon>Spiralia</taxon>
        <taxon>Lophotrochozoa</taxon>
        <taxon>Mollusca</taxon>
        <taxon>Gastropoda</taxon>
        <taxon>Caenogastropoda</taxon>
        <taxon>Sorbeoconcha</taxon>
        <taxon>Cerithioidea</taxon>
        <taxon>Batillariidae</taxon>
        <taxon>Batillaria</taxon>
    </lineage>
</organism>
<protein>
    <submittedName>
        <fullName evidence="1">Uncharacterized protein</fullName>
    </submittedName>
</protein>
<reference evidence="1 2" key="1">
    <citation type="journal article" date="2023" name="Sci. Data">
        <title>Genome assembly of the Korean intertidal mud-creeper Batillaria attramentaria.</title>
        <authorList>
            <person name="Patra A.K."/>
            <person name="Ho P.T."/>
            <person name="Jun S."/>
            <person name="Lee S.J."/>
            <person name="Kim Y."/>
            <person name="Won Y.J."/>
        </authorList>
    </citation>
    <scope>NUCLEOTIDE SEQUENCE [LARGE SCALE GENOMIC DNA]</scope>
    <source>
        <strain evidence="1">Wonlab-2016</strain>
    </source>
</reference>
<evidence type="ECO:0000313" key="2">
    <source>
        <dbReference type="Proteomes" id="UP001519460"/>
    </source>
</evidence>
<dbReference type="AlphaFoldDB" id="A0ABD0JSV8"/>
<accession>A0ABD0JSV8</accession>
<gene>
    <name evidence="1" type="ORF">BaRGS_00031098</name>
</gene>
<proteinExistence type="predicted"/>
<comment type="caution">
    <text evidence="1">The sequence shown here is derived from an EMBL/GenBank/DDBJ whole genome shotgun (WGS) entry which is preliminary data.</text>
</comment>
<sequence length="104" mass="11975">MATDVTESSSHKRQFLSCAHLSAGRNNLVVSNLNENHAWQRSIAHSHWTWAISMDRRNNAMVRQNRYTAMPLYGHHRQVACLVHDIMTTHSLSGALYYEDKRLA</sequence>
<dbReference type="Proteomes" id="UP001519460">
    <property type="component" value="Unassembled WGS sequence"/>
</dbReference>